<keyword evidence="1" id="KW-1133">Transmembrane helix</keyword>
<evidence type="ECO:0008006" key="5">
    <source>
        <dbReference type="Google" id="ProtNLM"/>
    </source>
</evidence>
<evidence type="ECO:0000313" key="3">
    <source>
        <dbReference type="EMBL" id="CAK0831837.1"/>
    </source>
</evidence>
<evidence type="ECO:0000313" key="4">
    <source>
        <dbReference type="Proteomes" id="UP001189429"/>
    </source>
</evidence>
<keyword evidence="2" id="KW-0732">Signal</keyword>
<evidence type="ECO:0000256" key="2">
    <source>
        <dbReference type="SAM" id="SignalP"/>
    </source>
</evidence>
<organism evidence="3 4">
    <name type="scientific">Prorocentrum cordatum</name>
    <dbReference type="NCBI Taxonomy" id="2364126"/>
    <lineage>
        <taxon>Eukaryota</taxon>
        <taxon>Sar</taxon>
        <taxon>Alveolata</taxon>
        <taxon>Dinophyceae</taxon>
        <taxon>Prorocentrales</taxon>
        <taxon>Prorocentraceae</taxon>
        <taxon>Prorocentrum</taxon>
    </lineage>
</organism>
<feature type="transmembrane region" description="Helical" evidence="1">
    <location>
        <begin position="122"/>
        <end position="141"/>
    </location>
</feature>
<feature type="transmembrane region" description="Helical" evidence="1">
    <location>
        <begin position="153"/>
        <end position="172"/>
    </location>
</feature>
<keyword evidence="4" id="KW-1185">Reference proteome</keyword>
<dbReference type="Proteomes" id="UP001189429">
    <property type="component" value="Unassembled WGS sequence"/>
</dbReference>
<feature type="transmembrane region" description="Helical" evidence="1">
    <location>
        <begin position="94"/>
        <end position="110"/>
    </location>
</feature>
<reference evidence="3" key="1">
    <citation type="submission" date="2023-10" db="EMBL/GenBank/DDBJ databases">
        <authorList>
            <person name="Chen Y."/>
            <person name="Shah S."/>
            <person name="Dougan E. K."/>
            <person name="Thang M."/>
            <person name="Chan C."/>
        </authorList>
    </citation>
    <scope>NUCLEOTIDE SEQUENCE [LARGE SCALE GENOMIC DNA]</scope>
</reference>
<sequence length="207" mass="22419">MLLSVFAVVGGVAYFAMLLPLTGAEGNVHDVEPGTLCHPSAWLRGRKRRAQCTNFGPLQPNPEHMKWTAYADLFSRLALVIIATETTYTPSRNMFFSMTVCAATALVFAIKPPYQDATMSAAVITTKVIKTLAFGCGMLAVHVDDVTSLTAPLLFYALSFIACGSLIMYSACCAPRSKSEDDATPTIAGLLWDREASTDAEQRQLLQ</sequence>
<gene>
    <name evidence="3" type="ORF">PCOR1329_LOCUS30086</name>
</gene>
<protein>
    <recommendedName>
        <fullName evidence="5">ADP,ATP carrier protein</fullName>
    </recommendedName>
</protein>
<feature type="chain" id="PRO_5045866401" description="ADP,ATP carrier protein" evidence="2">
    <location>
        <begin position="27"/>
        <end position="207"/>
    </location>
</feature>
<name>A0ABN9SJA7_9DINO</name>
<accession>A0ABN9SJA7</accession>
<dbReference type="EMBL" id="CAUYUJ010011470">
    <property type="protein sequence ID" value="CAK0831837.1"/>
    <property type="molecule type" value="Genomic_DNA"/>
</dbReference>
<feature type="signal peptide" evidence="2">
    <location>
        <begin position="1"/>
        <end position="26"/>
    </location>
</feature>
<keyword evidence="1" id="KW-0472">Membrane</keyword>
<proteinExistence type="predicted"/>
<keyword evidence="1" id="KW-0812">Transmembrane</keyword>
<evidence type="ECO:0000256" key="1">
    <source>
        <dbReference type="SAM" id="Phobius"/>
    </source>
</evidence>
<comment type="caution">
    <text evidence="3">The sequence shown here is derived from an EMBL/GenBank/DDBJ whole genome shotgun (WGS) entry which is preliminary data.</text>
</comment>